<keyword evidence="1" id="KW-0732">Signal</keyword>
<feature type="domain" description="BACON" evidence="2">
    <location>
        <begin position="162"/>
        <end position="220"/>
    </location>
</feature>
<feature type="domain" description="BACON" evidence="3">
    <location>
        <begin position="32"/>
        <end position="117"/>
    </location>
</feature>
<name>A0ABR4YHZ5_9BACT</name>
<keyword evidence="5" id="KW-1185">Reference proteome</keyword>
<feature type="signal peptide" evidence="1">
    <location>
        <begin position="1"/>
        <end position="19"/>
    </location>
</feature>
<dbReference type="Pfam" id="PF13004">
    <property type="entry name" value="BACON"/>
    <property type="match status" value="1"/>
</dbReference>
<reference evidence="4 5" key="1">
    <citation type="submission" date="2014-09" db="EMBL/GenBank/DDBJ databases">
        <title>Alistipes sp. 627, sp. nov., a novel member of the family Rikenellaceae isolated from human faeces.</title>
        <authorList>
            <person name="Shkoporov A.N."/>
            <person name="Chaplin A.V."/>
            <person name="Motuzova O.V."/>
            <person name="Kafarskaia L.I."/>
            <person name="Khokhlova E.V."/>
            <person name="Efimov B.A."/>
        </authorList>
    </citation>
    <scope>NUCLEOTIDE SEQUENCE [LARGE SCALE GENOMIC DNA]</scope>
    <source>
        <strain evidence="4 5">627</strain>
    </source>
</reference>
<evidence type="ECO:0000259" key="3">
    <source>
        <dbReference type="Pfam" id="PF19190"/>
    </source>
</evidence>
<sequence length="508" mass="54721">MKKIFITGIVAAACLLAAACSPTDGESTTASLEVSPSSLTFGAEDTTPQEITVTTTGVEWEYTVPSSADWITVDDGTAGKLLVSVAKNPTAEKRTASIAVKPVNNDDVKAKSVTVTQAGSETPEVYSLTVDPAALTFEAEGAAGQSVKVTASGEGITWSAAVEDAAKEWITLSATEGTEGETTLTVTVQDNPDTAERSANVTLTPSVESAGPKAIRVTQEAKVLPPSFSMSYNGGEIPEEGFTIHYKGETSYDVDVVPVNVEWNVKVEYEAGGSGWLEANKVESENVNKIHIACNLDKRENTSSDPRTARVVVTTNVEDIGPFEIPVTQEGKPEFLSTLEEDVDFGVLTRNRVIASVNNDYRNESKTAWDFILWDEGIEYDFVGNFTGTGDKLCVYLYTEPIQQNDDNEYYLPDGTYTVAATKDDTAYEFQPGDITAGRWGYSHPTFPSGTWYIRMENDTVTGDACITGGTITVTRNGEEYDIAFDFTSDAGYKVTGSFKGALDIRTQ</sequence>
<evidence type="ECO:0000259" key="2">
    <source>
        <dbReference type="Pfam" id="PF13004"/>
    </source>
</evidence>
<dbReference type="EMBL" id="JRGF01000008">
    <property type="protein sequence ID" value="KHE41887.1"/>
    <property type="molecule type" value="Genomic_DNA"/>
</dbReference>
<comment type="caution">
    <text evidence="4">The sequence shown here is derived from an EMBL/GenBank/DDBJ whole genome shotgun (WGS) entry which is preliminary data.</text>
</comment>
<evidence type="ECO:0000256" key="1">
    <source>
        <dbReference type="SAM" id="SignalP"/>
    </source>
</evidence>
<evidence type="ECO:0000313" key="5">
    <source>
        <dbReference type="Proteomes" id="UP000030889"/>
    </source>
</evidence>
<dbReference type="PROSITE" id="PS51257">
    <property type="entry name" value="PROKAR_LIPOPROTEIN"/>
    <property type="match status" value="1"/>
</dbReference>
<dbReference type="Pfam" id="PF19190">
    <property type="entry name" value="BACON_2"/>
    <property type="match status" value="1"/>
</dbReference>
<organism evidence="4 5">
    <name type="scientific">Alistipes inops</name>
    <dbReference type="NCBI Taxonomy" id="1501391"/>
    <lineage>
        <taxon>Bacteria</taxon>
        <taxon>Pseudomonadati</taxon>
        <taxon>Bacteroidota</taxon>
        <taxon>Bacteroidia</taxon>
        <taxon>Bacteroidales</taxon>
        <taxon>Rikenellaceae</taxon>
        <taxon>Alistipes</taxon>
    </lineage>
</organism>
<dbReference type="RefSeq" id="WP_035473700.1">
    <property type="nucleotide sequence ID" value="NZ_JRGF01000008.1"/>
</dbReference>
<dbReference type="CDD" id="cd14948">
    <property type="entry name" value="BACON"/>
    <property type="match status" value="2"/>
</dbReference>
<feature type="chain" id="PRO_5045558109" description="BACON domain-containing protein" evidence="1">
    <location>
        <begin position="20"/>
        <end position="508"/>
    </location>
</feature>
<dbReference type="InterPro" id="IPR024361">
    <property type="entry name" value="BACON"/>
</dbReference>
<evidence type="ECO:0000313" key="4">
    <source>
        <dbReference type="EMBL" id="KHE41887.1"/>
    </source>
</evidence>
<gene>
    <name evidence="4" type="ORF">LG35_07755</name>
</gene>
<dbReference type="InterPro" id="IPR013783">
    <property type="entry name" value="Ig-like_fold"/>
</dbReference>
<proteinExistence type="predicted"/>
<dbReference type="Gene3D" id="2.60.40.10">
    <property type="entry name" value="Immunoglobulins"/>
    <property type="match status" value="2"/>
</dbReference>
<dbReference type="Proteomes" id="UP000030889">
    <property type="component" value="Unassembled WGS sequence"/>
</dbReference>
<protein>
    <recommendedName>
        <fullName evidence="2 3">BACON domain-containing protein</fullName>
    </recommendedName>
</protein>
<accession>A0ABR4YHZ5</accession>